<dbReference type="Proteomes" id="UP000275408">
    <property type="component" value="Unassembled WGS sequence"/>
</dbReference>
<dbReference type="GO" id="GO:0005042">
    <property type="term" value="F:netrin receptor activity"/>
    <property type="evidence" value="ECO:0007669"/>
    <property type="project" value="InterPro"/>
</dbReference>
<dbReference type="AlphaFoldDB" id="A0A3M6U4P9"/>
<comment type="caution">
    <text evidence="3">The sequence shown here is derived from an EMBL/GenBank/DDBJ whole genome shotgun (WGS) entry which is preliminary data.</text>
</comment>
<gene>
    <name evidence="3" type="ORF">pdam_00017134</name>
</gene>
<dbReference type="GO" id="GO:0016020">
    <property type="term" value="C:membrane"/>
    <property type="evidence" value="ECO:0007669"/>
    <property type="project" value="InterPro"/>
</dbReference>
<organism evidence="3 4">
    <name type="scientific">Pocillopora damicornis</name>
    <name type="common">Cauliflower coral</name>
    <name type="synonym">Millepora damicornis</name>
    <dbReference type="NCBI Taxonomy" id="46731"/>
    <lineage>
        <taxon>Eukaryota</taxon>
        <taxon>Metazoa</taxon>
        <taxon>Cnidaria</taxon>
        <taxon>Anthozoa</taxon>
        <taxon>Hexacorallia</taxon>
        <taxon>Scleractinia</taxon>
        <taxon>Astrocoeniina</taxon>
        <taxon>Pocilloporidae</taxon>
        <taxon>Pocillopora</taxon>
    </lineage>
</organism>
<dbReference type="Pfam" id="PF00791">
    <property type="entry name" value="ZU5"/>
    <property type="match status" value="1"/>
</dbReference>
<accession>A0A3M6U4P9</accession>
<evidence type="ECO:0000256" key="1">
    <source>
        <dbReference type="SAM" id="MobiDB-lite"/>
    </source>
</evidence>
<dbReference type="STRING" id="46731.A0A3M6U4P9"/>
<dbReference type="InterPro" id="IPR000906">
    <property type="entry name" value="ZU5_dom"/>
</dbReference>
<proteinExistence type="predicted"/>
<feature type="compositionally biased region" description="Polar residues" evidence="1">
    <location>
        <begin position="334"/>
        <end position="348"/>
    </location>
</feature>
<dbReference type="PANTHER" id="PTHR12582">
    <property type="entry name" value="NETRIN RECEPTOR UNC5"/>
    <property type="match status" value="1"/>
</dbReference>
<feature type="region of interest" description="Disordered" evidence="1">
    <location>
        <begin position="332"/>
        <end position="374"/>
    </location>
</feature>
<feature type="non-terminal residue" evidence="3">
    <location>
        <position position="1"/>
    </location>
</feature>
<dbReference type="Gene3D" id="2.60.220.30">
    <property type="match status" value="1"/>
</dbReference>
<dbReference type="PANTHER" id="PTHR12582:SF41">
    <property type="entry name" value="UNC5C-LIKE PROTEIN"/>
    <property type="match status" value="1"/>
</dbReference>
<dbReference type="InterPro" id="IPR011029">
    <property type="entry name" value="DEATH-like_dom_sf"/>
</dbReference>
<dbReference type="InterPro" id="IPR037936">
    <property type="entry name" value="UNC5A-D"/>
</dbReference>
<keyword evidence="4" id="KW-1185">Reference proteome</keyword>
<name>A0A3M6U4P9_POCDA</name>
<feature type="domain" description="ZU5" evidence="2">
    <location>
        <begin position="27"/>
        <end position="176"/>
    </location>
</feature>
<evidence type="ECO:0000313" key="3">
    <source>
        <dbReference type="EMBL" id="RMX48591.1"/>
    </source>
</evidence>
<dbReference type="EMBL" id="RCHS01002247">
    <property type="protein sequence ID" value="RMX48591.1"/>
    <property type="molecule type" value="Genomic_DNA"/>
</dbReference>
<feature type="compositionally biased region" description="Polar residues" evidence="1">
    <location>
        <begin position="396"/>
        <end position="407"/>
    </location>
</feature>
<feature type="compositionally biased region" description="Basic and acidic residues" evidence="1">
    <location>
        <begin position="409"/>
        <end position="425"/>
    </location>
</feature>
<feature type="region of interest" description="Disordered" evidence="1">
    <location>
        <begin position="396"/>
        <end position="428"/>
    </location>
</feature>
<evidence type="ECO:0000313" key="4">
    <source>
        <dbReference type="Proteomes" id="UP000275408"/>
    </source>
</evidence>
<dbReference type="OrthoDB" id="381520at2759"/>
<dbReference type="PROSITE" id="PS51145">
    <property type="entry name" value="ZU5"/>
    <property type="match status" value="1"/>
</dbReference>
<dbReference type="Gene3D" id="1.10.533.10">
    <property type="entry name" value="Death Domain, Fas"/>
    <property type="match status" value="1"/>
</dbReference>
<evidence type="ECO:0000259" key="2">
    <source>
        <dbReference type="PROSITE" id="PS51145"/>
    </source>
</evidence>
<protein>
    <recommendedName>
        <fullName evidence="2">ZU5 domain-containing protein</fullName>
    </recommendedName>
</protein>
<feature type="compositionally biased region" description="Polar residues" evidence="1">
    <location>
        <begin position="361"/>
        <end position="372"/>
    </location>
</feature>
<sequence length="523" mass="58796">VTNEENLRENQVGPNDGNEGDCLPNGFEVKDIFDSSGGELSATHDSDVKICIANGAIPIGVSQEVFYRVVYDTTELLQDIPVGPDETLISPVIECGPHDIRLLKPSEIIIPHCLYMGKAKKEWITVYRTDPGPIKWEKIPNKSKRNDLSRAWFTAKEDSIHINTMTFCFWCVYFRRGAPKKKRATVFASKPNPGGDLIQFRFYIYSDNKDSLRRVETQDKKLFPDSWKGMEKPFKMYNNSKKITVKLVTDPEEGWELDKTAGEQVYICDDSHGGRFRCKDACVFAVEPMKGREVKPFTCNLTFQQEGHETAHTIYVNPGYPLVEGSIEPANARAHSNSAAGCSTSSAPEESDRSNIDEQPKTPQGLNKSQLVNFPRQRYRKSDGLAVTLSTLRRSKSASGCSKSPTSEEGDRGNLDEQSKTRQDSKPLSSLLEIRPLLEKICNRLDSSRPGVGDYRDVCSYYGIDSFQVTAVYEKHTDEPSKALLEHLAASHEQLTVAEFVSVLRKNARRSDIAKLLEEYDNQ</sequence>
<feature type="compositionally biased region" description="Basic and acidic residues" evidence="1">
    <location>
        <begin position="350"/>
        <end position="360"/>
    </location>
</feature>
<dbReference type="SMART" id="SM00218">
    <property type="entry name" value="ZU5"/>
    <property type="match status" value="1"/>
</dbReference>
<reference evidence="3 4" key="1">
    <citation type="journal article" date="2018" name="Sci. Rep.">
        <title>Comparative analysis of the Pocillopora damicornis genome highlights role of immune system in coral evolution.</title>
        <authorList>
            <person name="Cunning R."/>
            <person name="Bay R.A."/>
            <person name="Gillette P."/>
            <person name="Baker A.C."/>
            <person name="Traylor-Knowles N."/>
        </authorList>
    </citation>
    <scope>NUCLEOTIDE SEQUENCE [LARGE SCALE GENOMIC DNA]</scope>
    <source>
        <strain evidence="3">RSMAS</strain>
        <tissue evidence="3">Whole animal</tissue>
    </source>
</reference>
<feature type="region of interest" description="Disordered" evidence="1">
    <location>
        <begin position="1"/>
        <end position="21"/>
    </location>
</feature>